<organism evidence="2">
    <name type="scientific">marine sediment metagenome</name>
    <dbReference type="NCBI Taxonomy" id="412755"/>
    <lineage>
        <taxon>unclassified sequences</taxon>
        <taxon>metagenomes</taxon>
        <taxon>ecological metagenomes</taxon>
    </lineage>
</organism>
<feature type="non-terminal residue" evidence="2">
    <location>
        <position position="162"/>
    </location>
</feature>
<accession>X0XXK1</accession>
<gene>
    <name evidence="2" type="ORF">S01H1_64285</name>
</gene>
<dbReference type="AlphaFoldDB" id="X0XXK1"/>
<sequence>MARQILDLRTEEQKQGITGLQKSSQIIADILQDLGQGEQIRRERQQLDRIATAIAGGASTIEAINAAAKQPPEFSGGLSGILQRIGGGFQPPGGGGIRQSIQEAIIGQGLRRATEPPPLLTREEQREKALFGTRRRPSEAVEPFEQTKPEKARNRDIKILTD</sequence>
<feature type="region of interest" description="Disordered" evidence="1">
    <location>
        <begin position="115"/>
        <end position="162"/>
    </location>
</feature>
<comment type="caution">
    <text evidence="2">The sequence shown here is derived from an EMBL/GenBank/DDBJ whole genome shotgun (WGS) entry which is preliminary data.</text>
</comment>
<name>X0XXK1_9ZZZZ</name>
<reference evidence="2" key="1">
    <citation type="journal article" date="2014" name="Front. Microbiol.">
        <title>High frequency of phylogenetically diverse reductive dehalogenase-homologous genes in deep subseafloor sedimentary metagenomes.</title>
        <authorList>
            <person name="Kawai M."/>
            <person name="Futagami T."/>
            <person name="Toyoda A."/>
            <person name="Takaki Y."/>
            <person name="Nishi S."/>
            <person name="Hori S."/>
            <person name="Arai W."/>
            <person name="Tsubouchi T."/>
            <person name="Morono Y."/>
            <person name="Uchiyama I."/>
            <person name="Ito T."/>
            <person name="Fujiyama A."/>
            <person name="Inagaki F."/>
            <person name="Takami H."/>
        </authorList>
    </citation>
    <scope>NUCLEOTIDE SEQUENCE</scope>
    <source>
        <strain evidence="2">Expedition CK06-06</strain>
    </source>
</reference>
<dbReference type="EMBL" id="BARS01042363">
    <property type="protein sequence ID" value="GAG41328.1"/>
    <property type="molecule type" value="Genomic_DNA"/>
</dbReference>
<feature type="compositionally biased region" description="Basic and acidic residues" evidence="1">
    <location>
        <begin position="145"/>
        <end position="162"/>
    </location>
</feature>
<protein>
    <submittedName>
        <fullName evidence="2">Uncharacterized protein</fullName>
    </submittedName>
</protein>
<evidence type="ECO:0000256" key="1">
    <source>
        <dbReference type="SAM" id="MobiDB-lite"/>
    </source>
</evidence>
<evidence type="ECO:0000313" key="2">
    <source>
        <dbReference type="EMBL" id="GAG41328.1"/>
    </source>
</evidence>
<proteinExistence type="predicted"/>